<evidence type="ECO:0000256" key="11">
    <source>
        <dbReference type="ARBA" id="ARBA00022982"/>
    </source>
</evidence>
<keyword evidence="8 18" id="KW-0812">Transmembrane</keyword>
<protein>
    <recommendedName>
        <fullName evidence="5 18">NADH-ubiquinone oxidoreductase chain 2</fullName>
        <ecNumber evidence="4 18">7.1.1.2</ecNumber>
    </recommendedName>
</protein>
<dbReference type="InterPro" id="IPR001750">
    <property type="entry name" value="ND/Mrp_TM"/>
</dbReference>
<keyword evidence="7 18" id="KW-0679">Respiratory chain</keyword>
<keyword evidence="10 18" id="KW-1278">Translocase</keyword>
<dbReference type="GO" id="GO:0006120">
    <property type="term" value="P:mitochondrial electron transport, NADH to ubiquinone"/>
    <property type="evidence" value="ECO:0007669"/>
    <property type="project" value="InterPro"/>
</dbReference>
<evidence type="ECO:0000256" key="6">
    <source>
        <dbReference type="ARBA" id="ARBA00022448"/>
    </source>
</evidence>
<dbReference type="GO" id="GO:0008137">
    <property type="term" value="F:NADH dehydrogenase (ubiquinone) activity"/>
    <property type="evidence" value="ECO:0007669"/>
    <property type="project" value="UniProtKB-EC"/>
</dbReference>
<dbReference type="InterPro" id="IPR050175">
    <property type="entry name" value="Complex_I_Subunit_2"/>
</dbReference>
<proteinExistence type="inferred from homology"/>
<comment type="function">
    <text evidence="1">Core subunit of the mitochondrial membrane respiratory chain NADH dehydrogenase (Complex I) that is believed to belong to the minimal assembly required for catalysis. Complex I functions in the transfer of electrons from NADH to the respiratory chain. The immediate electron acceptor for the enzyme is believed to be ubiquinone.</text>
</comment>
<feature type="transmembrane region" description="Helical" evidence="18">
    <location>
        <begin position="145"/>
        <end position="163"/>
    </location>
</feature>
<evidence type="ECO:0000256" key="15">
    <source>
        <dbReference type="ARBA" id="ARBA00023128"/>
    </source>
</evidence>
<feature type="transmembrane region" description="Helical" evidence="18">
    <location>
        <begin position="53"/>
        <end position="76"/>
    </location>
</feature>
<dbReference type="PANTHER" id="PTHR46552">
    <property type="entry name" value="NADH-UBIQUINONE OXIDOREDUCTASE CHAIN 2"/>
    <property type="match status" value="1"/>
</dbReference>
<dbReference type="AlphaFoldDB" id="A0A3G4RY39"/>
<feature type="transmembrane region" description="Helical" evidence="18">
    <location>
        <begin position="268"/>
        <end position="292"/>
    </location>
</feature>
<organism evidence="20">
    <name type="scientific">Eucnemidae sp. 4 ACP-2013</name>
    <dbReference type="NCBI Taxonomy" id="1434503"/>
    <lineage>
        <taxon>Eukaryota</taxon>
        <taxon>Metazoa</taxon>
        <taxon>Ecdysozoa</taxon>
        <taxon>Arthropoda</taxon>
        <taxon>Hexapoda</taxon>
        <taxon>Insecta</taxon>
        <taxon>Pterygota</taxon>
        <taxon>Neoptera</taxon>
        <taxon>Endopterygota</taxon>
        <taxon>Coleoptera</taxon>
        <taxon>Polyphaga</taxon>
        <taxon>Elateriformia</taxon>
        <taxon>Elateroidea</taxon>
        <taxon>Eucnemidae</taxon>
    </lineage>
</organism>
<dbReference type="EC" id="7.1.1.2" evidence="4 18"/>
<gene>
    <name evidence="20" type="primary">nad2</name>
</gene>
<evidence type="ECO:0000256" key="14">
    <source>
        <dbReference type="ARBA" id="ARBA00023075"/>
    </source>
</evidence>
<evidence type="ECO:0000256" key="17">
    <source>
        <dbReference type="ARBA" id="ARBA00049551"/>
    </source>
</evidence>
<sequence length="330" mass="38694">MFKKFFFMILIFSTLISISSYSWFGMWVGLEINLLSIIPLMLNSKNISSTESAIKYFITQSIASAILLMVILTMMIKQSFSLNEMINQNMIITSSMLMKLGAAPFHFWFPEVMEGLSWMNCMILLTWQKIAPMIIMMYVKTMFKFMIMVILICMMISGVMGISQTTLKKMLTYSSINNIGWMLSTMILQSKIWIIYFIIYSMTTINLILILKQNKIFTINQLIQKTKNSNNKMMLMLNFLNLSSIPPFIMFLPKWITLNEMINQNMIMIASFMTILTLLTTFMYMKIMMPSFMLSMKSQKMNYIKNYNHKKSMWNMIILMSLIQATFIFN</sequence>
<keyword evidence="12 18" id="KW-1133">Transmembrane helix</keyword>
<evidence type="ECO:0000256" key="16">
    <source>
        <dbReference type="ARBA" id="ARBA00023136"/>
    </source>
</evidence>
<evidence type="ECO:0000256" key="13">
    <source>
        <dbReference type="ARBA" id="ARBA00023027"/>
    </source>
</evidence>
<dbReference type="EMBL" id="MH923241">
    <property type="protein sequence ID" value="AYU71294.1"/>
    <property type="molecule type" value="Genomic_DNA"/>
</dbReference>
<keyword evidence="11 18" id="KW-0249">Electron transport</keyword>
<keyword evidence="9 18" id="KW-0999">Mitochondrion inner membrane</keyword>
<dbReference type="Pfam" id="PF00361">
    <property type="entry name" value="Proton_antipo_M"/>
    <property type="match status" value="1"/>
</dbReference>
<feature type="transmembrane region" description="Helical" evidence="18">
    <location>
        <begin position="313"/>
        <end position="329"/>
    </location>
</feature>
<dbReference type="GO" id="GO:0005743">
    <property type="term" value="C:mitochondrial inner membrane"/>
    <property type="evidence" value="ECO:0007669"/>
    <property type="project" value="UniProtKB-SubCell"/>
</dbReference>
<evidence type="ECO:0000256" key="12">
    <source>
        <dbReference type="ARBA" id="ARBA00022989"/>
    </source>
</evidence>
<keyword evidence="6" id="KW-0813">Transport</keyword>
<reference evidence="20" key="2">
    <citation type="submission" date="2018-09" db="EMBL/GenBank/DDBJ databases">
        <authorList>
            <person name="James G."/>
        </authorList>
    </citation>
    <scope>NUCLEOTIDE SEQUENCE</scope>
</reference>
<evidence type="ECO:0000256" key="1">
    <source>
        <dbReference type="ARBA" id="ARBA00003257"/>
    </source>
</evidence>
<evidence type="ECO:0000256" key="9">
    <source>
        <dbReference type="ARBA" id="ARBA00022792"/>
    </source>
</evidence>
<accession>A0A3G4RY39</accession>
<comment type="catalytic activity">
    <reaction evidence="17 18">
        <text>a ubiquinone + NADH + 5 H(+)(in) = a ubiquinol + NAD(+) + 4 H(+)(out)</text>
        <dbReference type="Rhea" id="RHEA:29091"/>
        <dbReference type="Rhea" id="RHEA-COMP:9565"/>
        <dbReference type="Rhea" id="RHEA-COMP:9566"/>
        <dbReference type="ChEBI" id="CHEBI:15378"/>
        <dbReference type="ChEBI" id="CHEBI:16389"/>
        <dbReference type="ChEBI" id="CHEBI:17976"/>
        <dbReference type="ChEBI" id="CHEBI:57540"/>
        <dbReference type="ChEBI" id="CHEBI:57945"/>
        <dbReference type="EC" id="7.1.1.2"/>
    </reaction>
</comment>
<feature type="domain" description="NADH:quinone oxidoreductase/Mrp antiporter transmembrane" evidence="19">
    <location>
        <begin position="20"/>
        <end position="280"/>
    </location>
</feature>
<dbReference type="InterPro" id="IPR003917">
    <property type="entry name" value="NADH_UbQ_OxRdtase_chain2"/>
</dbReference>
<evidence type="ECO:0000256" key="4">
    <source>
        <dbReference type="ARBA" id="ARBA00012944"/>
    </source>
</evidence>
<evidence type="ECO:0000256" key="2">
    <source>
        <dbReference type="ARBA" id="ARBA00004448"/>
    </source>
</evidence>
<reference evidence="20" key="1">
    <citation type="journal article" date="2015" name="Mol. Biol. Evol.">
        <title>Soup to Tree: The Phylogeny of Beetles Inferred by Mitochondrial Metagenomics of a Bornean Rainforest Sample.</title>
        <authorList>
            <person name="Crampton-Platt A."/>
            <person name="Timmermans M.J."/>
            <person name="Gimmel M.L."/>
            <person name="Kutty S.N."/>
            <person name="Cockerill T.D."/>
            <person name="Vun Khen C."/>
            <person name="Vogler A.P."/>
        </authorList>
    </citation>
    <scope>NUCLEOTIDE SEQUENCE</scope>
</reference>
<geneLocation type="mitochondrion" evidence="20"/>
<dbReference type="PANTHER" id="PTHR46552:SF1">
    <property type="entry name" value="NADH-UBIQUINONE OXIDOREDUCTASE CHAIN 2"/>
    <property type="match status" value="1"/>
</dbReference>
<keyword evidence="15 18" id="KW-0496">Mitochondrion</keyword>
<evidence type="ECO:0000256" key="3">
    <source>
        <dbReference type="ARBA" id="ARBA00007012"/>
    </source>
</evidence>
<evidence type="ECO:0000256" key="8">
    <source>
        <dbReference type="ARBA" id="ARBA00022692"/>
    </source>
</evidence>
<evidence type="ECO:0000313" key="20">
    <source>
        <dbReference type="EMBL" id="AYU71294.1"/>
    </source>
</evidence>
<evidence type="ECO:0000256" key="5">
    <source>
        <dbReference type="ARBA" id="ARBA00021008"/>
    </source>
</evidence>
<evidence type="ECO:0000256" key="10">
    <source>
        <dbReference type="ARBA" id="ARBA00022967"/>
    </source>
</evidence>
<name>A0A3G4RY39_9COLE</name>
<evidence type="ECO:0000259" key="19">
    <source>
        <dbReference type="Pfam" id="PF00361"/>
    </source>
</evidence>
<feature type="transmembrane region" description="Helical" evidence="18">
    <location>
        <begin position="233"/>
        <end position="256"/>
    </location>
</feature>
<dbReference type="PRINTS" id="PR01436">
    <property type="entry name" value="NADHDHGNASE2"/>
</dbReference>
<comment type="function">
    <text evidence="18">Core subunit of the mitochondrial membrane respiratory chain NADH dehydrogenase (Complex I) which catalyzes electron transfer from NADH through the respiratory chain, using ubiquinone as an electron acceptor. Essential for the catalytic activity and assembly of complex I.</text>
</comment>
<evidence type="ECO:0000256" key="7">
    <source>
        <dbReference type="ARBA" id="ARBA00022660"/>
    </source>
</evidence>
<feature type="transmembrane region" description="Helical" evidence="18">
    <location>
        <begin position="5"/>
        <end position="24"/>
    </location>
</feature>
<feature type="transmembrane region" description="Helical" evidence="18">
    <location>
        <begin position="192"/>
        <end position="212"/>
    </location>
</feature>
<comment type="similarity">
    <text evidence="3 18">Belongs to the complex I subunit 2 family.</text>
</comment>
<evidence type="ECO:0000256" key="18">
    <source>
        <dbReference type="RuleBase" id="RU003403"/>
    </source>
</evidence>
<keyword evidence="16 18" id="KW-0472">Membrane</keyword>
<comment type="subcellular location">
    <subcellularLocation>
        <location evidence="2 18">Mitochondrion inner membrane</location>
        <topology evidence="2 18">Multi-pass membrane protein</topology>
    </subcellularLocation>
</comment>
<keyword evidence="13 18" id="KW-0520">NAD</keyword>
<keyword evidence="14 18" id="KW-0830">Ubiquinone</keyword>